<feature type="compositionally biased region" description="Basic and acidic residues" evidence="6">
    <location>
        <begin position="122"/>
        <end position="133"/>
    </location>
</feature>
<feature type="region of interest" description="Disordered" evidence="6">
    <location>
        <begin position="219"/>
        <end position="240"/>
    </location>
</feature>
<feature type="compositionally biased region" description="Polar residues" evidence="6">
    <location>
        <begin position="1482"/>
        <end position="1494"/>
    </location>
</feature>
<dbReference type="PROSITE" id="PS50913">
    <property type="entry name" value="GRIP"/>
    <property type="match status" value="1"/>
</dbReference>
<name>A0AAW1RCV0_9CHLO</name>
<evidence type="ECO:0000313" key="9">
    <source>
        <dbReference type="Proteomes" id="UP001438707"/>
    </source>
</evidence>
<organism evidence="8 9">
    <name type="scientific">Apatococcus lobatus</name>
    <dbReference type="NCBI Taxonomy" id="904363"/>
    <lineage>
        <taxon>Eukaryota</taxon>
        <taxon>Viridiplantae</taxon>
        <taxon>Chlorophyta</taxon>
        <taxon>core chlorophytes</taxon>
        <taxon>Trebouxiophyceae</taxon>
        <taxon>Chlorellales</taxon>
        <taxon>Chlorellaceae</taxon>
        <taxon>Apatococcus</taxon>
    </lineage>
</organism>
<feature type="compositionally biased region" description="Low complexity" evidence="6">
    <location>
        <begin position="1160"/>
        <end position="1175"/>
    </location>
</feature>
<accession>A0AAW1RCV0</accession>
<reference evidence="8 9" key="1">
    <citation type="journal article" date="2024" name="Nat. Commun.">
        <title>Phylogenomics reveals the evolutionary origins of lichenization in chlorophyte algae.</title>
        <authorList>
            <person name="Puginier C."/>
            <person name="Libourel C."/>
            <person name="Otte J."/>
            <person name="Skaloud P."/>
            <person name="Haon M."/>
            <person name="Grisel S."/>
            <person name="Petersen M."/>
            <person name="Berrin J.G."/>
            <person name="Delaux P.M."/>
            <person name="Dal Grande F."/>
            <person name="Keller J."/>
        </authorList>
    </citation>
    <scope>NUCLEOTIDE SEQUENCE [LARGE SCALE GENOMIC DNA]</scope>
    <source>
        <strain evidence="8 9">SAG 2145</strain>
    </source>
</reference>
<feature type="compositionally biased region" description="Basic and acidic residues" evidence="6">
    <location>
        <begin position="392"/>
        <end position="402"/>
    </location>
</feature>
<feature type="compositionally biased region" description="Low complexity" evidence="6">
    <location>
        <begin position="96"/>
        <end position="121"/>
    </location>
</feature>
<comment type="caution">
    <text evidence="8">The sequence shown here is derived from an EMBL/GenBank/DDBJ whole genome shotgun (WGS) entry which is preliminary data.</text>
</comment>
<dbReference type="EMBL" id="JALJOS010000014">
    <property type="protein sequence ID" value="KAK9831017.1"/>
    <property type="molecule type" value="Genomic_DNA"/>
</dbReference>
<dbReference type="Gene3D" id="1.10.220.60">
    <property type="entry name" value="GRIP domain"/>
    <property type="match status" value="1"/>
</dbReference>
<evidence type="ECO:0000256" key="3">
    <source>
        <dbReference type="ARBA" id="ARBA00023123"/>
    </source>
</evidence>
<feature type="coiled-coil region" evidence="5">
    <location>
        <begin position="906"/>
        <end position="968"/>
    </location>
</feature>
<dbReference type="InterPro" id="IPR000237">
    <property type="entry name" value="GRIP_dom"/>
</dbReference>
<feature type="region of interest" description="Disordered" evidence="6">
    <location>
        <begin position="380"/>
        <end position="437"/>
    </location>
</feature>
<dbReference type="GO" id="GO:0005923">
    <property type="term" value="C:bicellular tight junction"/>
    <property type="evidence" value="ECO:0007669"/>
    <property type="project" value="TreeGrafter"/>
</dbReference>
<feature type="compositionally biased region" description="Polar residues" evidence="6">
    <location>
        <begin position="380"/>
        <end position="389"/>
    </location>
</feature>
<keyword evidence="4" id="KW-0505">Motor protein</keyword>
<feature type="region of interest" description="Disordered" evidence="6">
    <location>
        <begin position="1831"/>
        <end position="1914"/>
    </location>
</feature>
<feature type="region of interest" description="Disordered" evidence="6">
    <location>
        <begin position="86"/>
        <end position="145"/>
    </location>
</feature>
<keyword evidence="2" id="KW-0963">Cytoplasm</keyword>
<evidence type="ECO:0000256" key="6">
    <source>
        <dbReference type="SAM" id="MobiDB-lite"/>
    </source>
</evidence>
<keyword evidence="3" id="KW-0518">Myosin</keyword>
<feature type="compositionally biased region" description="Low complexity" evidence="6">
    <location>
        <begin position="2090"/>
        <end position="2102"/>
    </location>
</feature>
<keyword evidence="5" id="KW-0175">Coiled coil</keyword>
<comment type="subcellular location">
    <subcellularLocation>
        <location evidence="1">Cytoplasm</location>
    </subcellularLocation>
</comment>
<feature type="region of interest" description="Disordered" evidence="6">
    <location>
        <begin position="799"/>
        <end position="827"/>
    </location>
</feature>
<keyword evidence="9" id="KW-1185">Reference proteome</keyword>
<proteinExistence type="predicted"/>
<feature type="domain" description="GRIP" evidence="7">
    <location>
        <begin position="1996"/>
        <end position="2043"/>
    </location>
</feature>
<dbReference type="PANTHER" id="PTHR46349:SF6">
    <property type="entry name" value="MYOSIN-6-LIKE"/>
    <property type="match status" value="1"/>
</dbReference>
<evidence type="ECO:0000259" key="7">
    <source>
        <dbReference type="PROSITE" id="PS50913"/>
    </source>
</evidence>
<feature type="compositionally biased region" description="Polar residues" evidence="6">
    <location>
        <begin position="1902"/>
        <end position="1914"/>
    </location>
</feature>
<feature type="compositionally biased region" description="Polar residues" evidence="6">
    <location>
        <begin position="495"/>
        <end position="508"/>
    </location>
</feature>
<feature type="region of interest" description="Disordered" evidence="6">
    <location>
        <begin position="495"/>
        <end position="516"/>
    </location>
</feature>
<dbReference type="PANTHER" id="PTHR46349">
    <property type="entry name" value="CINGULIN-LIKE PROTEIN 1-RELATED"/>
    <property type="match status" value="1"/>
</dbReference>
<evidence type="ECO:0000256" key="4">
    <source>
        <dbReference type="ARBA" id="ARBA00023175"/>
    </source>
</evidence>
<feature type="compositionally biased region" description="Polar residues" evidence="6">
    <location>
        <begin position="593"/>
        <end position="605"/>
    </location>
</feature>
<evidence type="ECO:0000256" key="2">
    <source>
        <dbReference type="ARBA" id="ARBA00022490"/>
    </source>
</evidence>
<feature type="region of interest" description="Disordered" evidence="6">
    <location>
        <begin position="2082"/>
        <end position="2102"/>
    </location>
</feature>
<feature type="compositionally biased region" description="Basic and acidic residues" evidence="6">
    <location>
        <begin position="1839"/>
        <end position="1848"/>
    </location>
</feature>
<feature type="compositionally biased region" description="Low complexity" evidence="6">
    <location>
        <begin position="558"/>
        <end position="568"/>
    </location>
</feature>
<dbReference type="Proteomes" id="UP001438707">
    <property type="component" value="Unassembled WGS sequence"/>
</dbReference>
<gene>
    <name evidence="8" type="ORF">WJX74_000295</name>
</gene>
<feature type="compositionally biased region" description="Polar residues" evidence="6">
    <location>
        <begin position="1181"/>
        <end position="1198"/>
    </location>
</feature>
<evidence type="ECO:0000256" key="5">
    <source>
        <dbReference type="SAM" id="Coils"/>
    </source>
</evidence>
<feature type="region of interest" description="Disordered" evidence="6">
    <location>
        <begin position="533"/>
        <end position="625"/>
    </location>
</feature>
<feature type="compositionally biased region" description="Basic and acidic residues" evidence="6">
    <location>
        <begin position="1495"/>
        <end position="1504"/>
    </location>
</feature>
<feature type="region of interest" description="Disordered" evidence="6">
    <location>
        <begin position="1476"/>
        <end position="1541"/>
    </location>
</feature>
<protein>
    <recommendedName>
        <fullName evidence="7">GRIP domain-containing protein</fullName>
    </recommendedName>
</protein>
<feature type="region of interest" description="Disordered" evidence="6">
    <location>
        <begin position="1344"/>
        <end position="1369"/>
    </location>
</feature>
<dbReference type="SMART" id="SM00755">
    <property type="entry name" value="Grip"/>
    <property type="match status" value="1"/>
</dbReference>
<dbReference type="Pfam" id="PF01465">
    <property type="entry name" value="GRIP"/>
    <property type="match status" value="1"/>
</dbReference>
<feature type="coiled-coil region" evidence="5">
    <location>
        <begin position="1948"/>
        <end position="1999"/>
    </location>
</feature>
<feature type="compositionally biased region" description="Basic and acidic residues" evidence="6">
    <location>
        <begin position="811"/>
        <end position="820"/>
    </location>
</feature>
<feature type="compositionally biased region" description="Polar residues" evidence="6">
    <location>
        <begin position="1344"/>
        <end position="1361"/>
    </location>
</feature>
<feature type="region of interest" description="Disordered" evidence="6">
    <location>
        <begin position="1148"/>
        <end position="1209"/>
    </location>
</feature>
<feature type="compositionally biased region" description="Polar residues" evidence="6">
    <location>
        <begin position="534"/>
        <end position="548"/>
    </location>
</feature>
<sequence>MSQVGLLEAALDHANQEAATAKAELNKPQEADETLSAEVGRLRTELASLADSLEETQQAAADKESDLQSLQAEAAALRDQLAEAHSANGALQADKQAASQHQSIQASLQQQLEEAQAAAAEADGHLQKAKQEGAEQLSKAQSRHEADLCSKHEALEQLQAHADGLQKELKDASCNLKARSEELASARAIADELQQKLEEARAEHQELTEKLAAANKANEEAAQEASKANEKLQQQLQASEKRSAQLEEELLQARKLLESQQQASRRSQEVNETVRAGMAAEVGRLAHESKHASEALAREQEAALSAVKKLEEQLEIQPRESVDPENLARRRSEALEAVQKLEEEVIACKLSMADRIEGRIAAEARAADFAIDADVANLKSQRTSQQLSRASAELERTRRDSADTFEQLQRSSAELRRSSAELQRMRRPSGSLGPLQSLDEGTEKAVQLVLQIISDTATTGTVPGIDQAMFTKLAKENESLKGRIGELGSLLSSNTIGASSARRPSTSGDAEPKPDVKLHDMANTTQEMWEATASLDQPSGSKAESSVTGKEDLLQGPSETTSESTESSLLDNVPSGACEHDDTSFLTRPASHSGASSSTAKQPQMQEEDSAQEGHAAEDVSISSQQASRAATFAKKLPSHQELVALQDKMNTAQHDSQEAQGLRDQLSQLQQNLQLVQEKADQAGRLQTELTQLEDATKPLREQSKAAEALQSSLTDAQERLADTEKQLQQLDHLRDRSAEMQLQLQKAETTAEERSQQLDQCRSSCSKLQAKLKEAQSARKEQNKQLDALTSRCSELQSLQQESQPMAERQSKQLEELKSSLSKATSELQELHEAQALAEKQGEELGAATSRITTIESELQGALLLADRHVEHVASIQQQLDEANASAADSDKLHTELVAGQGSVAELRNQVVKLESALKVAKDQSAQAALRQDQADQSEHASSNRIVKLQIEVDAAQGEVAEAQTLRGRVAELESAVAGQSERADLFHSKSEALRKQLDSLQKQHATLQNALSSSEGTATFLQETADQQAEQVRQLTADVSAHRQRDTDADSKSADISARLNSELAAARQALSEAKAKAHETQQQLEDQLEAEHERHELMLDQAEETQERLKAELAAARDAMTEAEQLEAQLKAVQGSYAQQRSDLSDQVKQLESEMQAARHQLSQAQAAASQQKDELSSQVQSLQAELQQTTSQASEKKQSINQQQADQAAELEALQSKLQQANAKDLETQQLASQRQADLRAELTSLHSQLEDAQQEARDIFQESAQKENSIGAEIDELQEADEALDGLRTDIAAKEEELTTLRSGYGSLRQRATEVAQPAAIHQDPEPAVTLHITISSQPGQDATSAVVTKPSRPQVSLPEGPSLEAQLPASTLVSPSPANSLPEIAEQSLDAAVASAVQMGAVKATANGHSNEAASKASDSQELAEVKRKFLLVMKKKQQEFVKKVKELEAATEEATSRSKQLEQQLLDFRERGSEQQTARSVATSELTDMHGKHEAEAASLQEQIAQQREAAEQAESRAQAAHTEAAELKASSTADLRMKEEAWQARHTDLEAEVNKLKQDVEAERASRAKLREEVEGERERVKKAITELKRKTDRALRDCKKAEQDAEAVKSKAEAEKEELRDEIVAAEKHDQQAQQGVKLLEAELRDYKARAHLLLKAKDAELKTAADSVRDSYADQLSDAEASAAEARTTADQERQNAHRWQEQLQEGLAEQHRQHELEARHLRGDIAREQAGHQDVLKTCEAWRVRAEAAEARAEALKEERRRAPDASPAVLQQHADELHALQLRLEQLKAEFDAFRQTSEQMLEAKDFQLQQSLETNAELRSQSSSLRHELEEQQHQHQQQSAGQVQGPWRQDLSPGPAGLNPSFLNHNPSQGAVDERWEGEDQWADAGSQVSFPSSRPAETTASGILEDMSFESGLQESALLKLAGKQAAREEELARMRDRTHLLEAEVADLQQEVDLRQQQEVALKEAMRDYEREKARAALVSKQTKELEYLKNILLKLFETGEAAALLPVVAMMLHFSPQELKQCQEAMQQRQAEAAEATAASSVGAGSDAGDGSYLGSWTAWAFGGEGPPSTPRVPSTPRIPSTPG</sequence>
<evidence type="ECO:0000313" key="8">
    <source>
        <dbReference type="EMBL" id="KAK9831017.1"/>
    </source>
</evidence>
<evidence type="ECO:0000256" key="1">
    <source>
        <dbReference type="ARBA" id="ARBA00004496"/>
    </source>
</evidence>